<keyword evidence="3" id="KW-1185">Reference proteome</keyword>
<evidence type="ECO:0008006" key="4">
    <source>
        <dbReference type="Google" id="ProtNLM"/>
    </source>
</evidence>
<accession>A0A4Q7NFK3</accession>
<dbReference type="RefSeq" id="WP_130493834.1">
    <property type="nucleotide sequence ID" value="NZ_SGXD01000004.1"/>
</dbReference>
<comment type="caution">
    <text evidence="2">The sequence shown here is derived from an EMBL/GenBank/DDBJ whole genome shotgun (WGS) entry which is preliminary data.</text>
</comment>
<evidence type="ECO:0000313" key="3">
    <source>
        <dbReference type="Proteomes" id="UP000293638"/>
    </source>
</evidence>
<dbReference type="EMBL" id="SGXD01000004">
    <property type="protein sequence ID" value="RZS82671.1"/>
    <property type="molecule type" value="Genomic_DNA"/>
</dbReference>
<gene>
    <name evidence="2" type="ORF">EV189_3066</name>
</gene>
<protein>
    <recommendedName>
        <fullName evidence="4">PQ loop repeat protein</fullName>
    </recommendedName>
</protein>
<evidence type="ECO:0000313" key="2">
    <source>
        <dbReference type="EMBL" id="RZS82671.1"/>
    </source>
</evidence>
<feature type="transmembrane region" description="Helical" evidence="1">
    <location>
        <begin position="142"/>
        <end position="159"/>
    </location>
</feature>
<dbReference type="AlphaFoldDB" id="A0A4Q7NFK3"/>
<evidence type="ECO:0000256" key="1">
    <source>
        <dbReference type="SAM" id="Phobius"/>
    </source>
</evidence>
<organism evidence="2 3">
    <name type="scientific">Motilibacter rhizosphaerae</name>
    <dbReference type="NCBI Taxonomy" id="598652"/>
    <lineage>
        <taxon>Bacteria</taxon>
        <taxon>Bacillati</taxon>
        <taxon>Actinomycetota</taxon>
        <taxon>Actinomycetes</taxon>
        <taxon>Motilibacterales</taxon>
        <taxon>Motilibacteraceae</taxon>
        <taxon>Motilibacter</taxon>
    </lineage>
</organism>
<keyword evidence="1" id="KW-1133">Transmembrane helix</keyword>
<proteinExistence type="predicted"/>
<dbReference type="OrthoDB" id="2242787at2"/>
<name>A0A4Q7NFK3_9ACTN</name>
<keyword evidence="1" id="KW-0472">Membrane</keyword>
<feature type="transmembrane region" description="Helical" evidence="1">
    <location>
        <begin position="91"/>
        <end position="107"/>
    </location>
</feature>
<sequence>METTTALGALGGLLSLVDPVPYLRDVLAGRTRPHRGTWGVWSVLGVTAVAAQAGERFDWSIATLVVQAATITATFVLSLRCGVGGASRRELALLGVAGAGVAAWLLAADPVWAVLGVVTADLAGCVLMLPKSWSDPWSETPSSYAVAGLAGACAAGAVGAGEVAIVYPSYFAVANLGLAAVLLVRRGAVERVVELPAALATERVATG</sequence>
<dbReference type="Proteomes" id="UP000293638">
    <property type="component" value="Unassembled WGS sequence"/>
</dbReference>
<feature type="transmembrane region" description="Helical" evidence="1">
    <location>
        <begin position="59"/>
        <end position="79"/>
    </location>
</feature>
<reference evidence="2 3" key="1">
    <citation type="submission" date="2019-02" db="EMBL/GenBank/DDBJ databases">
        <title>Genomic Encyclopedia of Type Strains, Phase IV (KMG-IV): sequencing the most valuable type-strain genomes for metagenomic binning, comparative biology and taxonomic classification.</title>
        <authorList>
            <person name="Goeker M."/>
        </authorList>
    </citation>
    <scope>NUCLEOTIDE SEQUENCE [LARGE SCALE GENOMIC DNA]</scope>
    <source>
        <strain evidence="2 3">DSM 45622</strain>
    </source>
</reference>
<keyword evidence="1" id="KW-0812">Transmembrane</keyword>